<feature type="domain" description="DJ-1/PfpI" evidence="1">
    <location>
        <begin position="7"/>
        <end position="167"/>
    </location>
</feature>
<keyword evidence="2" id="KW-0456">Lyase</keyword>
<comment type="caution">
    <text evidence="2">The sequence shown here is derived from an EMBL/GenBank/DDBJ whole genome shotgun (WGS) entry which is preliminary data.</text>
</comment>
<proteinExistence type="predicted"/>
<dbReference type="PANTHER" id="PTHR43130:SF2">
    <property type="entry name" value="DJ-1_PFPI DOMAIN-CONTAINING PROTEIN"/>
    <property type="match status" value="1"/>
</dbReference>
<name>A0ABV7KZJ5_9PROT</name>
<dbReference type="InterPro" id="IPR002818">
    <property type="entry name" value="DJ-1/PfpI"/>
</dbReference>
<keyword evidence="3" id="KW-1185">Reference proteome</keyword>
<protein>
    <submittedName>
        <fullName evidence="2">DJ-1/PfpI family protein</fullName>
        <ecNumber evidence="2">4.2.1.-</ecNumber>
    </submittedName>
</protein>
<dbReference type="InterPro" id="IPR029062">
    <property type="entry name" value="Class_I_gatase-like"/>
</dbReference>
<dbReference type="GO" id="GO:0016829">
    <property type="term" value="F:lyase activity"/>
    <property type="evidence" value="ECO:0007669"/>
    <property type="project" value="UniProtKB-KW"/>
</dbReference>
<evidence type="ECO:0000259" key="1">
    <source>
        <dbReference type="Pfam" id="PF01965"/>
    </source>
</evidence>
<dbReference type="InterPro" id="IPR052158">
    <property type="entry name" value="INH-QAR"/>
</dbReference>
<evidence type="ECO:0000313" key="3">
    <source>
        <dbReference type="Proteomes" id="UP001595528"/>
    </source>
</evidence>
<dbReference type="EC" id="4.2.1.-" evidence="2"/>
<organism evidence="2 3">
    <name type="scientific">Marinibaculum pumilum</name>
    <dbReference type="NCBI Taxonomy" id="1766165"/>
    <lineage>
        <taxon>Bacteria</taxon>
        <taxon>Pseudomonadati</taxon>
        <taxon>Pseudomonadota</taxon>
        <taxon>Alphaproteobacteria</taxon>
        <taxon>Rhodospirillales</taxon>
        <taxon>Rhodospirillaceae</taxon>
        <taxon>Marinibaculum</taxon>
    </lineage>
</organism>
<dbReference type="RefSeq" id="WP_379899851.1">
    <property type="nucleotide sequence ID" value="NZ_JBHRTR010000023.1"/>
</dbReference>
<dbReference type="Proteomes" id="UP001595528">
    <property type="component" value="Unassembled WGS sequence"/>
</dbReference>
<reference evidence="3" key="1">
    <citation type="journal article" date="2019" name="Int. J. Syst. Evol. Microbiol.">
        <title>The Global Catalogue of Microorganisms (GCM) 10K type strain sequencing project: providing services to taxonomists for standard genome sequencing and annotation.</title>
        <authorList>
            <consortium name="The Broad Institute Genomics Platform"/>
            <consortium name="The Broad Institute Genome Sequencing Center for Infectious Disease"/>
            <person name="Wu L."/>
            <person name="Ma J."/>
        </authorList>
    </citation>
    <scope>NUCLEOTIDE SEQUENCE [LARGE SCALE GENOMIC DNA]</scope>
    <source>
        <strain evidence="3">KCTC 42964</strain>
    </source>
</reference>
<evidence type="ECO:0000313" key="2">
    <source>
        <dbReference type="EMBL" id="MFC3227579.1"/>
    </source>
</evidence>
<dbReference type="CDD" id="cd03139">
    <property type="entry name" value="GATase1_PfpI_2"/>
    <property type="match status" value="1"/>
</dbReference>
<dbReference type="Gene3D" id="3.40.50.880">
    <property type="match status" value="1"/>
</dbReference>
<accession>A0ABV7KZJ5</accession>
<dbReference type="Pfam" id="PF01965">
    <property type="entry name" value="DJ-1_PfpI"/>
    <property type="match status" value="1"/>
</dbReference>
<dbReference type="SUPFAM" id="SSF52317">
    <property type="entry name" value="Class I glutamine amidotransferase-like"/>
    <property type="match status" value="1"/>
</dbReference>
<dbReference type="PANTHER" id="PTHR43130">
    <property type="entry name" value="ARAC-FAMILY TRANSCRIPTIONAL REGULATOR"/>
    <property type="match status" value="1"/>
</dbReference>
<sequence length="230" mass="24361">MTDQPFRIAFLLYPGVTQLDFTGPAETLARMPGAALSFVAGSDAPIASDCGLSVLPTATFDDDRAFDMICVPGGPGCTEAMEDAATLDWLRRQATEASYVTSVCTGSLVLAAAGLLRGYRAACHWAWTDKLALFGATPVRERVVIDRNRITAGGVTAGIDFGFRVIAERCGRDIAEAIQLGIEYAPEPLSGGTPDSARPEIRDLVTAAINQRLADRHAAIDRIAARFAAG</sequence>
<dbReference type="EMBL" id="JBHRTR010000023">
    <property type="protein sequence ID" value="MFC3227579.1"/>
    <property type="molecule type" value="Genomic_DNA"/>
</dbReference>
<gene>
    <name evidence="2" type="ORF">ACFOGJ_10075</name>
</gene>